<name>A0AAD8HWD5_9APIA</name>
<dbReference type="InterPro" id="IPR044303">
    <property type="entry name" value="ZAT1/4/9"/>
</dbReference>
<keyword evidence="5" id="KW-1185">Reference proteome</keyword>
<evidence type="ECO:0000313" key="5">
    <source>
        <dbReference type="Proteomes" id="UP001237642"/>
    </source>
</evidence>
<dbReference type="SUPFAM" id="SSF57667">
    <property type="entry name" value="beta-beta-alpha zinc fingers"/>
    <property type="match status" value="1"/>
</dbReference>
<dbReference type="Gene3D" id="3.30.160.60">
    <property type="entry name" value="Classic Zinc Finger"/>
    <property type="match status" value="1"/>
</dbReference>
<gene>
    <name evidence="4" type="ORF">POM88_030902</name>
</gene>
<dbReference type="Pfam" id="PF13894">
    <property type="entry name" value="zf-C2H2_4"/>
    <property type="match status" value="1"/>
</dbReference>
<proteinExistence type="predicted"/>
<dbReference type="PROSITE" id="PS00028">
    <property type="entry name" value="ZINC_FINGER_C2H2_1"/>
    <property type="match status" value="3"/>
</dbReference>
<dbReference type="AlphaFoldDB" id="A0AAD8HWD5"/>
<comment type="caution">
    <text evidence="4">The sequence shown here is derived from an EMBL/GenBank/DDBJ whole genome shotgun (WGS) entry which is preliminary data.</text>
</comment>
<evidence type="ECO:0000256" key="2">
    <source>
        <dbReference type="SAM" id="MobiDB-lite"/>
    </source>
</evidence>
<sequence>MERQQCKLCTRSFFNSKALAGHMKSHMLLLPLPPKHQLSNDSTQSPPSSKAENDLVYGLRENPKKSFKLVDPQFLELGSGLLLQDSDSDTESRSPTRRCLTRVGYDAGMEKVKLKKKVSSTESVNELEDEDVAACLMMLSRDKWRAKSLSQTRRRYKCETCKKEFGTFQGLGGHATSHKKVKKRLEDHDGSMEEKPRKNRENVAKKLHECPVCFRVFGSGQALGGHKRSHFLGSSSTSVSTSSSTSPKQLHEDRNILKQEKKDENMGFSLIDLNWPVPAEYED</sequence>
<feature type="domain" description="C2H2-type" evidence="3">
    <location>
        <begin position="4"/>
        <end position="31"/>
    </location>
</feature>
<dbReference type="EMBL" id="JAUIZM010000007">
    <property type="protein sequence ID" value="KAK1374709.1"/>
    <property type="molecule type" value="Genomic_DNA"/>
</dbReference>
<dbReference type="PANTHER" id="PTHR46326:SF2">
    <property type="entry name" value="ZINC FINGER PROTEIN ZAT1-RELATED"/>
    <property type="match status" value="1"/>
</dbReference>
<keyword evidence="1" id="KW-0863">Zinc-finger</keyword>
<evidence type="ECO:0000256" key="1">
    <source>
        <dbReference type="PROSITE-ProRule" id="PRU00042"/>
    </source>
</evidence>
<dbReference type="GO" id="GO:0008270">
    <property type="term" value="F:zinc ion binding"/>
    <property type="evidence" value="ECO:0007669"/>
    <property type="project" value="UniProtKB-KW"/>
</dbReference>
<dbReference type="PROSITE" id="PS50157">
    <property type="entry name" value="ZINC_FINGER_C2H2_2"/>
    <property type="match status" value="3"/>
</dbReference>
<dbReference type="SMART" id="SM00355">
    <property type="entry name" value="ZnF_C2H2"/>
    <property type="match status" value="3"/>
</dbReference>
<feature type="domain" description="C2H2-type" evidence="3">
    <location>
        <begin position="208"/>
        <end position="230"/>
    </location>
</feature>
<dbReference type="Pfam" id="PF13912">
    <property type="entry name" value="zf-C2H2_6"/>
    <property type="match status" value="2"/>
</dbReference>
<keyword evidence="1" id="KW-0479">Metal-binding</keyword>
<feature type="domain" description="C2H2-type" evidence="3">
    <location>
        <begin position="156"/>
        <end position="183"/>
    </location>
</feature>
<dbReference type="InterPro" id="IPR013087">
    <property type="entry name" value="Znf_C2H2_type"/>
</dbReference>
<feature type="compositionally biased region" description="Basic and acidic residues" evidence="2">
    <location>
        <begin position="249"/>
        <end position="263"/>
    </location>
</feature>
<reference evidence="4" key="2">
    <citation type="submission" date="2023-05" db="EMBL/GenBank/DDBJ databases">
        <authorList>
            <person name="Schelkunov M.I."/>
        </authorList>
    </citation>
    <scope>NUCLEOTIDE SEQUENCE</scope>
    <source>
        <strain evidence="4">Hsosn_3</strain>
        <tissue evidence="4">Leaf</tissue>
    </source>
</reference>
<keyword evidence="1" id="KW-0862">Zinc</keyword>
<dbReference type="GO" id="GO:0006355">
    <property type="term" value="P:regulation of DNA-templated transcription"/>
    <property type="evidence" value="ECO:0007669"/>
    <property type="project" value="InterPro"/>
</dbReference>
<feature type="region of interest" description="Disordered" evidence="2">
    <location>
        <begin position="172"/>
        <end position="201"/>
    </location>
</feature>
<evidence type="ECO:0000259" key="3">
    <source>
        <dbReference type="PROSITE" id="PS50157"/>
    </source>
</evidence>
<feature type="region of interest" description="Disordered" evidence="2">
    <location>
        <begin position="228"/>
        <end position="263"/>
    </location>
</feature>
<reference evidence="4" key="1">
    <citation type="submission" date="2023-02" db="EMBL/GenBank/DDBJ databases">
        <title>Genome of toxic invasive species Heracleum sosnowskyi carries increased number of genes despite the absence of recent whole-genome duplications.</title>
        <authorList>
            <person name="Schelkunov M."/>
            <person name="Shtratnikova V."/>
            <person name="Makarenko M."/>
            <person name="Klepikova A."/>
            <person name="Omelchenko D."/>
            <person name="Novikova G."/>
            <person name="Obukhova E."/>
            <person name="Bogdanov V."/>
            <person name="Penin A."/>
            <person name="Logacheva M."/>
        </authorList>
    </citation>
    <scope>NUCLEOTIDE SEQUENCE</scope>
    <source>
        <strain evidence="4">Hsosn_3</strain>
        <tissue evidence="4">Leaf</tissue>
    </source>
</reference>
<feature type="region of interest" description="Disordered" evidence="2">
    <location>
        <begin position="32"/>
        <end position="53"/>
    </location>
</feature>
<organism evidence="4 5">
    <name type="scientific">Heracleum sosnowskyi</name>
    <dbReference type="NCBI Taxonomy" id="360622"/>
    <lineage>
        <taxon>Eukaryota</taxon>
        <taxon>Viridiplantae</taxon>
        <taxon>Streptophyta</taxon>
        <taxon>Embryophyta</taxon>
        <taxon>Tracheophyta</taxon>
        <taxon>Spermatophyta</taxon>
        <taxon>Magnoliopsida</taxon>
        <taxon>eudicotyledons</taxon>
        <taxon>Gunneridae</taxon>
        <taxon>Pentapetalae</taxon>
        <taxon>asterids</taxon>
        <taxon>campanulids</taxon>
        <taxon>Apiales</taxon>
        <taxon>Apiaceae</taxon>
        <taxon>Apioideae</taxon>
        <taxon>apioid superclade</taxon>
        <taxon>Tordylieae</taxon>
        <taxon>Tordyliinae</taxon>
        <taxon>Heracleum</taxon>
    </lineage>
</organism>
<dbReference type="PANTHER" id="PTHR46326">
    <property type="entry name" value="ZINC FINGER PROTEIN ZAT1-RELATED"/>
    <property type="match status" value="1"/>
</dbReference>
<protein>
    <submittedName>
        <fullName evidence="4">AP2/ERF domain-containing transcription factor</fullName>
    </submittedName>
</protein>
<feature type="compositionally biased region" description="Basic and acidic residues" evidence="2">
    <location>
        <begin position="184"/>
        <end position="201"/>
    </location>
</feature>
<feature type="compositionally biased region" description="Low complexity" evidence="2">
    <location>
        <begin position="234"/>
        <end position="246"/>
    </location>
</feature>
<accession>A0AAD8HWD5</accession>
<feature type="compositionally biased region" description="Polar residues" evidence="2">
    <location>
        <begin position="37"/>
        <end position="50"/>
    </location>
</feature>
<dbReference type="InterPro" id="IPR036236">
    <property type="entry name" value="Znf_C2H2_sf"/>
</dbReference>
<dbReference type="Proteomes" id="UP001237642">
    <property type="component" value="Unassembled WGS sequence"/>
</dbReference>
<evidence type="ECO:0000313" key="4">
    <source>
        <dbReference type="EMBL" id="KAK1374709.1"/>
    </source>
</evidence>